<dbReference type="GO" id="GO:0005634">
    <property type="term" value="C:nucleus"/>
    <property type="evidence" value="ECO:0007669"/>
    <property type="project" value="UniProtKB-SubCell"/>
</dbReference>
<comment type="subcellular location">
    <subcellularLocation>
        <location evidence="1">Nucleus</location>
    </subcellularLocation>
</comment>
<keyword evidence="5" id="KW-0539">Nucleus</keyword>
<evidence type="ECO:0000256" key="3">
    <source>
        <dbReference type="ARBA" id="ARBA00023125"/>
    </source>
</evidence>
<dbReference type="Proteomes" id="UP001417504">
    <property type="component" value="Unassembled WGS sequence"/>
</dbReference>
<sequence>MPRPPVTSPMAAKPPHFFKIIHSAVIQEGRLRIPRKFMESVLKGISDAAILKVPGGKVWRVKLKKEKDELWLHKGFKEFMEYYAINTGHLLVFRYNGFSQFNVIIFDMSATEIVYPFDSSDSEAPHSITDDETCEEDVSVEILDAIFSLKQKTPMKQLDLGKFEKEGTSLKHKQQLKQPRKENRGTTLVNSDSRPCKKKDSCRTYRKKCSDAKKEESANAMVVANREPISSMIYTKNEYRCEERKKLVQTARRLKLRQPLAAITLTPSYINKGFLYFPSSFSHAVFSDELKHSVERVKKRAHLSKADGRTWPVDLIFHAGQVCLGGGWRPFVRENNLSEGNFCFFELVKKGCTIDFKVSTSRPRN</sequence>
<dbReference type="InterPro" id="IPR003340">
    <property type="entry name" value="B3_DNA-bd"/>
</dbReference>
<dbReference type="CDD" id="cd10017">
    <property type="entry name" value="B3_DNA"/>
    <property type="match status" value="2"/>
</dbReference>
<proteinExistence type="predicted"/>
<keyword evidence="3" id="KW-0238">DNA-binding</keyword>
<dbReference type="PANTHER" id="PTHR31920:SF37">
    <property type="entry name" value="B3 DOMAIN-CONTAINING TRANSCRIPTION FACTOR VRN1"/>
    <property type="match status" value="1"/>
</dbReference>
<evidence type="ECO:0000256" key="5">
    <source>
        <dbReference type="ARBA" id="ARBA00023242"/>
    </source>
</evidence>
<evidence type="ECO:0000313" key="9">
    <source>
        <dbReference type="Proteomes" id="UP001417504"/>
    </source>
</evidence>
<dbReference type="InterPro" id="IPR050655">
    <property type="entry name" value="Plant_B3_domain"/>
</dbReference>
<evidence type="ECO:0000256" key="1">
    <source>
        <dbReference type="ARBA" id="ARBA00004123"/>
    </source>
</evidence>
<evidence type="ECO:0000313" key="8">
    <source>
        <dbReference type="EMBL" id="KAK9129656.1"/>
    </source>
</evidence>
<dbReference type="Pfam" id="PF02362">
    <property type="entry name" value="B3"/>
    <property type="match status" value="2"/>
</dbReference>
<dbReference type="PROSITE" id="PS50863">
    <property type="entry name" value="B3"/>
    <property type="match status" value="2"/>
</dbReference>
<comment type="caution">
    <text evidence="8">The sequence shown here is derived from an EMBL/GenBank/DDBJ whole genome shotgun (WGS) entry which is preliminary data.</text>
</comment>
<dbReference type="SMART" id="SM01019">
    <property type="entry name" value="B3"/>
    <property type="match status" value="2"/>
</dbReference>
<accession>A0AAP0P6V3</accession>
<keyword evidence="9" id="KW-1185">Reference proteome</keyword>
<feature type="domain" description="TF-B3" evidence="7">
    <location>
        <begin position="260"/>
        <end position="362"/>
    </location>
</feature>
<feature type="region of interest" description="Disordered" evidence="6">
    <location>
        <begin position="167"/>
        <end position="199"/>
    </location>
</feature>
<evidence type="ECO:0000259" key="7">
    <source>
        <dbReference type="PROSITE" id="PS50863"/>
    </source>
</evidence>
<feature type="domain" description="TF-B3" evidence="7">
    <location>
        <begin position="16"/>
        <end position="109"/>
    </location>
</feature>
<evidence type="ECO:0000256" key="2">
    <source>
        <dbReference type="ARBA" id="ARBA00023015"/>
    </source>
</evidence>
<evidence type="ECO:0000256" key="6">
    <source>
        <dbReference type="SAM" id="MobiDB-lite"/>
    </source>
</evidence>
<organism evidence="8 9">
    <name type="scientific">Stephania japonica</name>
    <dbReference type="NCBI Taxonomy" id="461633"/>
    <lineage>
        <taxon>Eukaryota</taxon>
        <taxon>Viridiplantae</taxon>
        <taxon>Streptophyta</taxon>
        <taxon>Embryophyta</taxon>
        <taxon>Tracheophyta</taxon>
        <taxon>Spermatophyta</taxon>
        <taxon>Magnoliopsida</taxon>
        <taxon>Ranunculales</taxon>
        <taxon>Menispermaceae</taxon>
        <taxon>Menispermoideae</taxon>
        <taxon>Cissampelideae</taxon>
        <taxon>Stephania</taxon>
    </lineage>
</organism>
<dbReference type="SUPFAM" id="SSF101936">
    <property type="entry name" value="DNA-binding pseudobarrel domain"/>
    <property type="match status" value="2"/>
</dbReference>
<protein>
    <recommendedName>
        <fullName evidence="7">TF-B3 domain-containing protein</fullName>
    </recommendedName>
</protein>
<dbReference type="InterPro" id="IPR015300">
    <property type="entry name" value="DNA-bd_pseudobarrel_sf"/>
</dbReference>
<dbReference type="Gene3D" id="2.40.330.10">
    <property type="entry name" value="DNA-binding pseudobarrel domain"/>
    <property type="match status" value="2"/>
</dbReference>
<keyword evidence="4" id="KW-0804">Transcription</keyword>
<reference evidence="8 9" key="1">
    <citation type="submission" date="2024-01" db="EMBL/GenBank/DDBJ databases">
        <title>Genome assemblies of Stephania.</title>
        <authorList>
            <person name="Yang L."/>
        </authorList>
    </citation>
    <scope>NUCLEOTIDE SEQUENCE [LARGE SCALE GENOMIC DNA]</scope>
    <source>
        <strain evidence="8">QJT</strain>
        <tissue evidence="8">Leaf</tissue>
    </source>
</reference>
<name>A0AAP0P6V3_9MAGN</name>
<keyword evidence="2" id="KW-0805">Transcription regulation</keyword>
<evidence type="ECO:0000256" key="4">
    <source>
        <dbReference type="ARBA" id="ARBA00023163"/>
    </source>
</evidence>
<dbReference type="GO" id="GO:0003677">
    <property type="term" value="F:DNA binding"/>
    <property type="evidence" value="ECO:0007669"/>
    <property type="project" value="UniProtKB-KW"/>
</dbReference>
<gene>
    <name evidence="8" type="ORF">Sjap_010143</name>
</gene>
<dbReference type="EMBL" id="JBBNAE010000004">
    <property type="protein sequence ID" value="KAK9129656.1"/>
    <property type="molecule type" value="Genomic_DNA"/>
</dbReference>
<dbReference type="PANTHER" id="PTHR31920">
    <property type="entry name" value="B3 DOMAIN-CONTAINING"/>
    <property type="match status" value="1"/>
</dbReference>
<dbReference type="AlphaFoldDB" id="A0AAP0P6V3"/>